<proteinExistence type="predicted"/>
<protein>
    <submittedName>
        <fullName evidence="2">Uncharacterized protein</fullName>
    </submittedName>
</protein>
<comment type="caution">
    <text evidence="2">The sequence shown here is derived from an EMBL/GenBank/DDBJ whole genome shotgun (WGS) entry which is preliminary data.</text>
</comment>
<feature type="region of interest" description="Disordered" evidence="1">
    <location>
        <begin position="1"/>
        <end position="82"/>
    </location>
</feature>
<feature type="compositionally biased region" description="Basic and acidic residues" evidence="1">
    <location>
        <begin position="12"/>
        <end position="21"/>
    </location>
</feature>
<evidence type="ECO:0000256" key="1">
    <source>
        <dbReference type="SAM" id="MobiDB-lite"/>
    </source>
</evidence>
<sequence>MLRRPPYPASLETRKEIEKHITPGRISHQSSAIDFTSHRASRQRQSSHENVTQSPNPFQHYAQHSDTARPSPSSPLLTLSHPRPYHPHACVVPSRHASDNAYHPYAHVVPSRHASDTTDDPYACVVPSRHASDTAYHPYAHVVPSRHASDNSYPPSRHSPDTAYHPYAHVVPSRHASDNSYPPHASVLHP</sequence>
<dbReference type="EMBL" id="AVOT02004288">
    <property type="protein sequence ID" value="MBW0475948.1"/>
    <property type="molecule type" value="Genomic_DNA"/>
</dbReference>
<name>A0A9Q3C3M7_9BASI</name>
<feature type="region of interest" description="Disordered" evidence="1">
    <location>
        <begin position="145"/>
        <end position="165"/>
    </location>
</feature>
<keyword evidence="3" id="KW-1185">Reference proteome</keyword>
<gene>
    <name evidence="2" type="ORF">O181_015663</name>
</gene>
<feature type="compositionally biased region" description="Polar residues" evidence="1">
    <location>
        <begin position="49"/>
        <end position="65"/>
    </location>
</feature>
<organism evidence="2 3">
    <name type="scientific">Austropuccinia psidii MF-1</name>
    <dbReference type="NCBI Taxonomy" id="1389203"/>
    <lineage>
        <taxon>Eukaryota</taxon>
        <taxon>Fungi</taxon>
        <taxon>Dikarya</taxon>
        <taxon>Basidiomycota</taxon>
        <taxon>Pucciniomycotina</taxon>
        <taxon>Pucciniomycetes</taxon>
        <taxon>Pucciniales</taxon>
        <taxon>Sphaerophragmiaceae</taxon>
        <taxon>Austropuccinia</taxon>
    </lineage>
</organism>
<accession>A0A9Q3C3M7</accession>
<evidence type="ECO:0000313" key="2">
    <source>
        <dbReference type="EMBL" id="MBW0475948.1"/>
    </source>
</evidence>
<feature type="compositionally biased region" description="Low complexity" evidence="1">
    <location>
        <begin position="70"/>
        <end position="82"/>
    </location>
</feature>
<evidence type="ECO:0000313" key="3">
    <source>
        <dbReference type="Proteomes" id="UP000765509"/>
    </source>
</evidence>
<dbReference type="OrthoDB" id="538223at2759"/>
<dbReference type="Proteomes" id="UP000765509">
    <property type="component" value="Unassembled WGS sequence"/>
</dbReference>
<dbReference type="AlphaFoldDB" id="A0A9Q3C3M7"/>
<reference evidence="2" key="1">
    <citation type="submission" date="2021-03" db="EMBL/GenBank/DDBJ databases">
        <title>Draft genome sequence of rust myrtle Austropuccinia psidii MF-1, a brazilian biotype.</title>
        <authorList>
            <person name="Quecine M.C."/>
            <person name="Pachon D.M.R."/>
            <person name="Bonatelli M.L."/>
            <person name="Correr F.H."/>
            <person name="Franceschini L.M."/>
            <person name="Leite T.F."/>
            <person name="Margarido G.R.A."/>
            <person name="Almeida C.A."/>
            <person name="Ferrarezi J.A."/>
            <person name="Labate C.A."/>
        </authorList>
    </citation>
    <scope>NUCLEOTIDE SEQUENCE</scope>
    <source>
        <strain evidence="2">MF-1</strain>
    </source>
</reference>